<keyword evidence="2" id="KW-1185">Reference proteome</keyword>
<evidence type="ECO:0000313" key="1">
    <source>
        <dbReference type="EMBL" id="GHG13700.1"/>
    </source>
</evidence>
<protein>
    <submittedName>
        <fullName evidence="1">Uncharacterized protein</fullName>
    </submittedName>
</protein>
<dbReference type="Proteomes" id="UP000649955">
    <property type="component" value="Unassembled WGS sequence"/>
</dbReference>
<organism evidence="1 2">
    <name type="scientific">Amycolatopsis bullii</name>
    <dbReference type="NCBI Taxonomy" id="941987"/>
    <lineage>
        <taxon>Bacteria</taxon>
        <taxon>Bacillati</taxon>
        <taxon>Actinomycetota</taxon>
        <taxon>Actinomycetes</taxon>
        <taxon>Pseudonocardiales</taxon>
        <taxon>Pseudonocardiaceae</taxon>
        <taxon>Amycolatopsis</taxon>
    </lineage>
</organism>
<comment type="caution">
    <text evidence="1">The sequence shown here is derived from an EMBL/GenBank/DDBJ whole genome shotgun (WGS) entry which is preliminary data.</text>
</comment>
<evidence type="ECO:0000313" key="2">
    <source>
        <dbReference type="Proteomes" id="UP000649955"/>
    </source>
</evidence>
<gene>
    <name evidence="1" type="ORF">GCM10017567_34230</name>
</gene>
<proteinExistence type="predicted"/>
<sequence>MGLRVTRSGVARAPTGGFRALRATAGAPLSIMIRTPRKILAALAVAVALAGLAPALAGPAGAASLSSVTEAGKGKVKVEGKLGKDHVKVNEKVDLKGTLQVLDAARTDQTVETVIVQQLQAGAWVNIADTTCRPNGGFSLRLSFSVSATVSLRLYHPETTLYAAAYSTGTLTLRVG</sequence>
<accession>A0ABQ3KC64</accession>
<reference evidence="2" key="1">
    <citation type="journal article" date="2019" name="Int. J. Syst. Evol. Microbiol.">
        <title>The Global Catalogue of Microorganisms (GCM) 10K type strain sequencing project: providing services to taxonomists for standard genome sequencing and annotation.</title>
        <authorList>
            <consortium name="The Broad Institute Genomics Platform"/>
            <consortium name="The Broad Institute Genome Sequencing Center for Infectious Disease"/>
            <person name="Wu L."/>
            <person name="Ma J."/>
        </authorList>
    </citation>
    <scope>NUCLEOTIDE SEQUENCE [LARGE SCALE GENOMIC DNA]</scope>
    <source>
        <strain evidence="2">CGMCC 4.7680</strain>
    </source>
</reference>
<dbReference type="EMBL" id="BNAW01000012">
    <property type="protein sequence ID" value="GHG13700.1"/>
    <property type="molecule type" value="Genomic_DNA"/>
</dbReference>
<name>A0ABQ3KC64_9PSEU</name>